<dbReference type="EMBL" id="BLAG01000004">
    <property type="protein sequence ID" value="GES27882.1"/>
    <property type="molecule type" value="Genomic_DNA"/>
</dbReference>
<keyword evidence="1" id="KW-1133">Transmembrane helix</keyword>
<dbReference type="Proteomes" id="UP000325598">
    <property type="component" value="Unassembled WGS sequence"/>
</dbReference>
<accession>A0A5J4L6S0</accession>
<evidence type="ECO:0000313" key="3">
    <source>
        <dbReference type="Proteomes" id="UP000325598"/>
    </source>
</evidence>
<dbReference type="GeneID" id="96749722"/>
<name>A0A5J4L6S0_9ACTN</name>
<dbReference type="RefSeq" id="WP_086719297.1">
    <property type="nucleotide sequence ID" value="NZ_BLAG01000004.1"/>
</dbReference>
<dbReference type="AlphaFoldDB" id="A0A5J4L6S0"/>
<evidence type="ECO:0000256" key="1">
    <source>
        <dbReference type="SAM" id="Phobius"/>
    </source>
</evidence>
<reference evidence="2 3" key="1">
    <citation type="submission" date="2019-10" db="EMBL/GenBank/DDBJ databases">
        <title>Whole genome shotgun sequence of Streptomyces angustmyceticus NBRC 3934.</title>
        <authorList>
            <person name="Hosoyama A."/>
            <person name="Ichikawa N."/>
            <person name="Kimura A."/>
            <person name="Kitahashi Y."/>
            <person name="Komaki H."/>
            <person name="Uohara A."/>
        </authorList>
    </citation>
    <scope>NUCLEOTIDE SEQUENCE [LARGE SCALE GENOMIC DNA]</scope>
    <source>
        <strain evidence="2 3">NBRC 3934</strain>
    </source>
</reference>
<keyword evidence="1" id="KW-0812">Transmembrane</keyword>
<sequence>MDQGLAAYYVGIGAFIGTLITAAVSYLAARHSANIAAKASAEQVANQATVERAQWIRQEQRQAYGDVIRAYSQLAHTLARLRVAIHDEAPTGELLDSIDVQQSLLHVACYNTRLFGPPVIADIVKPLAEAGREDAQAHRELGMHSMAGGSPQLAEIQGKVNASRREMGRAFTAFTDAASTVLLGGTEEAVEIRRRAGLER</sequence>
<evidence type="ECO:0000313" key="2">
    <source>
        <dbReference type="EMBL" id="GES27882.1"/>
    </source>
</evidence>
<keyword evidence="3" id="KW-1185">Reference proteome</keyword>
<protein>
    <submittedName>
        <fullName evidence="2">Uncharacterized protein</fullName>
    </submittedName>
</protein>
<feature type="transmembrane region" description="Helical" evidence="1">
    <location>
        <begin position="6"/>
        <end position="29"/>
    </location>
</feature>
<keyword evidence="1" id="KW-0472">Membrane</keyword>
<proteinExistence type="predicted"/>
<dbReference type="OrthoDB" id="10010766at2"/>
<gene>
    <name evidence="2" type="ORF">San01_03690</name>
</gene>
<comment type="caution">
    <text evidence="2">The sequence shown here is derived from an EMBL/GenBank/DDBJ whole genome shotgun (WGS) entry which is preliminary data.</text>
</comment>
<organism evidence="2 3">
    <name type="scientific">Streptomyces angustmyceticus</name>
    <dbReference type="NCBI Taxonomy" id="285578"/>
    <lineage>
        <taxon>Bacteria</taxon>
        <taxon>Bacillati</taxon>
        <taxon>Actinomycetota</taxon>
        <taxon>Actinomycetes</taxon>
        <taxon>Kitasatosporales</taxon>
        <taxon>Streptomycetaceae</taxon>
        <taxon>Streptomyces</taxon>
    </lineage>
</organism>